<evidence type="ECO:0000313" key="1">
    <source>
        <dbReference type="EMBL" id="TPN85153.1"/>
    </source>
</evidence>
<comment type="caution">
    <text evidence="1">The sequence shown here is derived from an EMBL/GenBank/DDBJ whole genome shotgun (WGS) entry which is preliminary data.</text>
</comment>
<accession>A0A504JC58</accession>
<protein>
    <submittedName>
        <fullName evidence="1">YdeI/OmpD-associated family protein</fullName>
    </submittedName>
</protein>
<reference evidence="1 2" key="1">
    <citation type="submission" date="2019-06" db="EMBL/GenBank/DDBJ databases">
        <authorList>
            <person name="Meng X."/>
        </authorList>
    </citation>
    <scope>NUCLEOTIDE SEQUENCE [LARGE SCALE GENOMIC DNA]</scope>
    <source>
        <strain evidence="1 2">M625</strain>
    </source>
</reference>
<name>A0A504JC58_9FLAO</name>
<sequence>MKDQFFATYFNTQNSIDIPIDIANYFINKKYKRIVVKITCKEKSMEFHAALQKSKNKYYILFSKEKQKKLNVLVNDGLEITLSKDTSKYGVEMPEEFEAVLQSDFDGASLFESLTDGKKRGLIYHILKIKNSQTRIDKALIIIENLKRGIRDQRELIKKF</sequence>
<keyword evidence="2" id="KW-1185">Reference proteome</keyword>
<proteinExistence type="predicted"/>
<dbReference type="Pfam" id="PF13376">
    <property type="entry name" value="OmdA"/>
    <property type="match status" value="1"/>
</dbReference>
<gene>
    <name evidence="1" type="ORF">FHK87_14065</name>
</gene>
<dbReference type="EMBL" id="VFWZ01000004">
    <property type="protein sequence ID" value="TPN85153.1"/>
    <property type="molecule type" value="Genomic_DNA"/>
</dbReference>
<evidence type="ECO:0000313" key="2">
    <source>
        <dbReference type="Proteomes" id="UP000315540"/>
    </source>
</evidence>
<dbReference type="Proteomes" id="UP000315540">
    <property type="component" value="Unassembled WGS sequence"/>
</dbReference>
<dbReference type="AlphaFoldDB" id="A0A504JC58"/>
<dbReference type="RefSeq" id="WP_140594123.1">
    <property type="nucleotide sequence ID" value="NZ_VFWZ01000004.1"/>
</dbReference>
<organism evidence="1 2">
    <name type="scientific">Aquimarina algicola</name>
    <dbReference type="NCBI Taxonomy" id="2589995"/>
    <lineage>
        <taxon>Bacteria</taxon>
        <taxon>Pseudomonadati</taxon>
        <taxon>Bacteroidota</taxon>
        <taxon>Flavobacteriia</taxon>
        <taxon>Flavobacteriales</taxon>
        <taxon>Flavobacteriaceae</taxon>
        <taxon>Aquimarina</taxon>
    </lineage>
</organism>
<dbReference type="OrthoDB" id="959664at2"/>